<dbReference type="InterPro" id="IPR000182">
    <property type="entry name" value="GNAT_dom"/>
</dbReference>
<feature type="domain" description="N-acetyltransferase" evidence="1">
    <location>
        <begin position="5"/>
        <end position="165"/>
    </location>
</feature>
<dbReference type="EMBL" id="BMJD01000002">
    <property type="protein sequence ID" value="GGB30078.1"/>
    <property type="molecule type" value="Genomic_DNA"/>
</dbReference>
<dbReference type="AlphaFoldDB" id="A0A9W5TUG6"/>
<reference evidence="2" key="2">
    <citation type="submission" date="2020-09" db="EMBL/GenBank/DDBJ databases">
        <authorList>
            <person name="Sun Q."/>
            <person name="Zhou Y."/>
        </authorList>
    </citation>
    <scope>NUCLEOTIDE SEQUENCE</scope>
    <source>
        <strain evidence="2">CGMCC 1.15454</strain>
    </source>
</reference>
<accession>A0A9W5TUG6</accession>
<sequence>MNENLTLRTLEKTDLEFIHALYNNPEIISYWFEEPYLSFAHREDSFDKNMDNQRHRQFILMNIDEKVGFVELVSIDPRHRNAEFTIIIHPDFQGKGYAYTATRLAMDYAFSVINLNKLYLYVDTTNEKAIHIYEKAGFQMEGVTQEMFFVNGTYHDAAVMCIFDRDYWKMHE</sequence>
<dbReference type="PANTHER" id="PTHR43415">
    <property type="entry name" value="SPERMIDINE N(1)-ACETYLTRANSFERASE"/>
    <property type="match status" value="1"/>
</dbReference>
<dbReference type="GO" id="GO:0004145">
    <property type="term" value="F:diamine N-acetyltransferase activity"/>
    <property type="evidence" value="ECO:0007669"/>
    <property type="project" value="TreeGrafter"/>
</dbReference>
<proteinExistence type="predicted"/>
<dbReference type="Pfam" id="PF13302">
    <property type="entry name" value="Acetyltransf_3"/>
    <property type="match status" value="1"/>
</dbReference>
<comment type="caution">
    <text evidence="2">The sequence shown here is derived from an EMBL/GenBank/DDBJ whole genome shotgun (WGS) entry which is preliminary data.</text>
</comment>
<keyword evidence="3" id="KW-1185">Reference proteome</keyword>
<dbReference type="Gene3D" id="3.40.630.30">
    <property type="match status" value="1"/>
</dbReference>
<dbReference type="PANTHER" id="PTHR43415:SF6">
    <property type="entry name" value="SPERMIDINE N(1)-ACETYLTRANSFERASE"/>
    <property type="match status" value="1"/>
</dbReference>
<evidence type="ECO:0000313" key="3">
    <source>
        <dbReference type="Proteomes" id="UP000621492"/>
    </source>
</evidence>
<evidence type="ECO:0000259" key="1">
    <source>
        <dbReference type="PROSITE" id="PS51186"/>
    </source>
</evidence>
<organism evidence="2 3">
    <name type="scientific">Lentibacillus populi</name>
    <dbReference type="NCBI Taxonomy" id="1827502"/>
    <lineage>
        <taxon>Bacteria</taxon>
        <taxon>Bacillati</taxon>
        <taxon>Bacillota</taxon>
        <taxon>Bacilli</taxon>
        <taxon>Bacillales</taxon>
        <taxon>Bacillaceae</taxon>
        <taxon>Lentibacillus</taxon>
    </lineage>
</organism>
<dbReference type="PROSITE" id="PS51186">
    <property type="entry name" value="GNAT"/>
    <property type="match status" value="1"/>
</dbReference>
<dbReference type="SUPFAM" id="SSF55729">
    <property type="entry name" value="Acyl-CoA N-acyltransferases (Nat)"/>
    <property type="match status" value="1"/>
</dbReference>
<dbReference type="Proteomes" id="UP000621492">
    <property type="component" value="Unassembled WGS sequence"/>
</dbReference>
<evidence type="ECO:0000313" key="2">
    <source>
        <dbReference type="EMBL" id="GGB30078.1"/>
    </source>
</evidence>
<dbReference type="CDD" id="cd04301">
    <property type="entry name" value="NAT_SF"/>
    <property type="match status" value="1"/>
</dbReference>
<gene>
    <name evidence="2" type="ORF">GCM10011409_04300</name>
</gene>
<reference evidence="2" key="1">
    <citation type="journal article" date="2014" name="Int. J. Syst. Evol. Microbiol.">
        <title>Complete genome sequence of Corynebacterium casei LMG S-19264T (=DSM 44701T), isolated from a smear-ripened cheese.</title>
        <authorList>
            <consortium name="US DOE Joint Genome Institute (JGI-PGF)"/>
            <person name="Walter F."/>
            <person name="Albersmeier A."/>
            <person name="Kalinowski J."/>
            <person name="Ruckert C."/>
        </authorList>
    </citation>
    <scope>NUCLEOTIDE SEQUENCE</scope>
    <source>
        <strain evidence="2">CGMCC 1.15454</strain>
    </source>
</reference>
<name>A0A9W5TUG6_9BACI</name>
<dbReference type="InterPro" id="IPR016181">
    <property type="entry name" value="Acyl_CoA_acyltransferase"/>
</dbReference>
<protein>
    <submittedName>
        <fullName evidence="2">Spermidine N1-acetyltransferase</fullName>
    </submittedName>
</protein>
<dbReference type="RefSeq" id="WP_102415281.1">
    <property type="nucleotide sequence ID" value="NZ_BMJD01000002.1"/>
</dbReference>